<dbReference type="EMBL" id="QUBQ01000001">
    <property type="protein sequence ID" value="REK76025.1"/>
    <property type="molecule type" value="Genomic_DNA"/>
</dbReference>
<evidence type="ECO:0000313" key="1">
    <source>
        <dbReference type="EMBL" id="REK76025.1"/>
    </source>
</evidence>
<gene>
    <name evidence="1" type="ORF">DX130_02875</name>
</gene>
<comment type="caution">
    <text evidence="1">The sequence shown here is derived from an EMBL/GenBank/DDBJ whole genome shotgun (WGS) entry which is preliminary data.</text>
</comment>
<protein>
    <submittedName>
        <fullName evidence="1">Uncharacterized protein</fullName>
    </submittedName>
</protein>
<organism evidence="1 2">
    <name type="scientific">Paenibacillus paeoniae</name>
    <dbReference type="NCBI Taxonomy" id="2292705"/>
    <lineage>
        <taxon>Bacteria</taxon>
        <taxon>Bacillati</taxon>
        <taxon>Bacillota</taxon>
        <taxon>Bacilli</taxon>
        <taxon>Bacillales</taxon>
        <taxon>Paenibacillaceae</taxon>
        <taxon>Paenibacillus</taxon>
    </lineage>
</organism>
<dbReference type="Proteomes" id="UP000261905">
    <property type="component" value="Unassembled WGS sequence"/>
</dbReference>
<accession>A0A371PJC6</accession>
<reference evidence="1 2" key="1">
    <citation type="submission" date="2018-08" db="EMBL/GenBank/DDBJ databases">
        <title>Paenibacillus sp. M4BSY-1, whole genome shotgun sequence.</title>
        <authorList>
            <person name="Tuo L."/>
        </authorList>
    </citation>
    <scope>NUCLEOTIDE SEQUENCE [LARGE SCALE GENOMIC DNA]</scope>
    <source>
        <strain evidence="1 2">M4BSY-1</strain>
    </source>
</reference>
<keyword evidence="2" id="KW-1185">Reference proteome</keyword>
<sequence>MGGYSGRNWRYPYVTAEFVIYVPDSGAVESTIMDFIWEEENRNITFIRSWLVDRCGEPRELINKNHDEEEFRGKSEGYCIDEFLDLN</sequence>
<proteinExistence type="predicted"/>
<name>A0A371PJC6_9BACL</name>
<dbReference type="AlphaFoldDB" id="A0A371PJC6"/>
<evidence type="ECO:0000313" key="2">
    <source>
        <dbReference type="Proteomes" id="UP000261905"/>
    </source>
</evidence>